<protein>
    <recommendedName>
        <fullName evidence="11">Transport permease protein</fullName>
    </recommendedName>
</protein>
<evidence type="ECO:0000256" key="6">
    <source>
        <dbReference type="ARBA" id="ARBA00022692"/>
    </source>
</evidence>
<feature type="transmembrane region" description="Helical" evidence="11">
    <location>
        <begin position="120"/>
        <end position="145"/>
    </location>
</feature>
<keyword evidence="6 11" id="KW-0812">Transmembrane</keyword>
<organism evidence="14 15">
    <name type="scientific">Roseibaca calidilacus</name>
    <dbReference type="NCBI Taxonomy" id="1666912"/>
    <lineage>
        <taxon>Bacteria</taxon>
        <taxon>Pseudomonadati</taxon>
        <taxon>Pseudomonadota</taxon>
        <taxon>Alphaproteobacteria</taxon>
        <taxon>Rhodobacterales</taxon>
        <taxon>Paracoccaceae</taxon>
        <taxon>Roseinatronobacter</taxon>
    </lineage>
</organism>
<keyword evidence="5" id="KW-0762">Sugar transport</keyword>
<dbReference type="PRINTS" id="PR00164">
    <property type="entry name" value="ABC2TRNSPORT"/>
</dbReference>
<keyword evidence="16" id="KW-1185">Reference proteome</keyword>
<evidence type="ECO:0000256" key="8">
    <source>
        <dbReference type="ARBA" id="ARBA00022989"/>
    </source>
</evidence>
<accession>A0A0P7W9Q3</accession>
<feature type="transmembrane region" description="Helical" evidence="11">
    <location>
        <begin position="157"/>
        <end position="179"/>
    </location>
</feature>
<evidence type="ECO:0000313" key="14">
    <source>
        <dbReference type="EMBL" id="KPP90907.1"/>
    </source>
</evidence>
<evidence type="ECO:0000256" key="9">
    <source>
        <dbReference type="ARBA" id="ARBA00023047"/>
    </source>
</evidence>
<evidence type="ECO:0000259" key="12">
    <source>
        <dbReference type="PROSITE" id="PS51012"/>
    </source>
</evidence>
<dbReference type="InterPro" id="IPR013525">
    <property type="entry name" value="ABC2_TM"/>
</dbReference>
<dbReference type="PANTHER" id="PTHR30413:SF10">
    <property type="entry name" value="CAPSULE POLYSACCHARIDE EXPORT INNER-MEMBRANE PROTEIN CTRC"/>
    <property type="match status" value="1"/>
</dbReference>
<evidence type="ECO:0000313" key="13">
    <source>
        <dbReference type="EMBL" id="CUX83777.1"/>
    </source>
</evidence>
<dbReference type="GO" id="GO:0015774">
    <property type="term" value="P:polysaccharide transport"/>
    <property type="evidence" value="ECO:0007669"/>
    <property type="project" value="UniProtKB-KW"/>
</dbReference>
<name>A0A0P7W9Q3_9RHOB</name>
<dbReference type="GO" id="GO:0140359">
    <property type="term" value="F:ABC-type transporter activity"/>
    <property type="evidence" value="ECO:0007669"/>
    <property type="project" value="InterPro"/>
</dbReference>
<evidence type="ECO:0000256" key="7">
    <source>
        <dbReference type="ARBA" id="ARBA00022903"/>
    </source>
</evidence>
<evidence type="ECO:0000313" key="16">
    <source>
        <dbReference type="Proteomes" id="UP000182045"/>
    </source>
</evidence>
<dbReference type="PROSITE" id="PS51012">
    <property type="entry name" value="ABC_TM2"/>
    <property type="match status" value="1"/>
</dbReference>
<evidence type="ECO:0000256" key="1">
    <source>
        <dbReference type="ARBA" id="ARBA00004651"/>
    </source>
</evidence>
<feature type="transmembrane region" description="Helical" evidence="11">
    <location>
        <begin position="188"/>
        <end position="206"/>
    </location>
</feature>
<dbReference type="STRING" id="1666912.Ga0058931_3177"/>
<reference evidence="13 16" key="2">
    <citation type="submission" date="2016-01" db="EMBL/GenBank/DDBJ databases">
        <authorList>
            <person name="Varghese N."/>
        </authorList>
    </citation>
    <scope>NUCLEOTIDE SEQUENCE [LARGE SCALE GENOMIC DNA]</scope>
    <source>
        <strain evidence="13 16">HL-91</strain>
    </source>
</reference>
<feature type="transmembrane region" description="Helical" evidence="11">
    <location>
        <begin position="240"/>
        <end position="262"/>
    </location>
</feature>
<comment type="caution">
    <text evidence="14">The sequence shown here is derived from an EMBL/GenBank/DDBJ whole genome shotgun (WGS) entry which is preliminary data.</text>
</comment>
<reference evidence="14 15" key="1">
    <citation type="submission" date="2015-09" db="EMBL/GenBank/DDBJ databases">
        <title>Identification and resolution of microdiversity through metagenomic sequencing of parallel consortia.</title>
        <authorList>
            <person name="Nelson W.C."/>
            <person name="Romine M.F."/>
            <person name="Lindemann S.R."/>
        </authorList>
    </citation>
    <scope>NUCLEOTIDE SEQUENCE [LARGE SCALE GENOMIC DNA]</scope>
    <source>
        <strain evidence="14">HL-91</strain>
    </source>
</reference>
<dbReference type="InterPro" id="IPR000412">
    <property type="entry name" value="ABC_2_transport"/>
</dbReference>
<dbReference type="AlphaFoldDB" id="A0A0P7W9Q3"/>
<dbReference type="Proteomes" id="UP000050413">
    <property type="component" value="Unassembled WGS sequence"/>
</dbReference>
<keyword evidence="8 11" id="KW-1133">Transmembrane helix</keyword>
<keyword evidence="4 11" id="KW-1003">Cell membrane</keyword>
<dbReference type="EMBL" id="LJSG01000016">
    <property type="protein sequence ID" value="KPP90907.1"/>
    <property type="molecule type" value="Genomic_DNA"/>
</dbReference>
<dbReference type="Pfam" id="PF01061">
    <property type="entry name" value="ABC2_membrane"/>
    <property type="match status" value="1"/>
</dbReference>
<dbReference type="EMBL" id="FBYC01000004">
    <property type="protein sequence ID" value="CUX83777.1"/>
    <property type="molecule type" value="Genomic_DNA"/>
</dbReference>
<feature type="transmembrane region" description="Helical" evidence="11">
    <location>
        <begin position="45"/>
        <end position="67"/>
    </location>
</feature>
<evidence type="ECO:0000256" key="11">
    <source>
        <dbReference type="RuleBase" id="RU361157"/>
    </source>
</evidence>
<keyword evidence="3 11" id="KW-0813">Transport</keyword>
<dbReference type="PANTHER" id="PTHR30413">
    <property type="entry name" value="INNER MEMBRANE TRANSPORT PERMEASE"/>
    <property type="match status" value="1"/>
</dbReference>
<evidence type="ECO:0000313" key="15">
    <source>
        <dbReference type="Proteomes" id="UP000050413"/>
    </source>
</evidence>
<evidence type="ECO:0000256" key="2">
    <source>
        <dbReference type="ARBA" id="ARBA00007783"/>
    </source>
</evidence>
<dbReference type="InterPro" id="IPR047817">
    <property type="entry name" value="ABC2_TM_bact-type"/>
</dbReference>
<keyword evidence="9" id="KW-0625">Polysaccharide transport</keyword>
<feature type="transmembrane region" description="Helical" evidence="11">
    <location>
        <begin position="79"/>
        <end position="99"/>
    </location>
</feature>
<evidence type="ECO:0000256" key="10">
    <source>
        <dbReference type="ARBA" id="ARBA00023136"/>
    </source>
</evidence>
<feature type="domain" description="ABC transmembrane type-2" evidence="12">
    <location>
        <begin position="44"/>
        <end position="265"/>
    </location>
</feature>
<gene>
    <name evidence="14" type="primary">kpsM</name>
    <name evidence="13" type="ORF">Ga0058931_3177</name>
    <name evidence="14" type="ORF">HLUCCA05_05685</name>
</gene>
<evidence type="ECO:0000256" key="4">
    <source>
        <dbReference type="ARBA" id="ARBA00022475"/>
    </source>
</evidence>
<proteinExistence type="inferred from homology"/>
<keyword evidence="10 11" id="KW-0472">Membrane</keyword>
<dbReference type="GO" id="GO:0015920">
    <property type="term" value="P:lipopolysaccharide transport"/>
    <property type="evidence" value="ECO:0007669"/>
    <property type="project" value="TreeGrafter"/>
</dbReference>
<evidence type="ECO:0000256" key="3">
    <source>
        <dbReference type="ARBA" id="ARBA00022448"/>
    </source>
</evidence>
<dbReference type="GO" id="GO:0043190">
    <property type="term" value="C:ATP-binding cassette (ABC) transporter complex"/>
    <property type="evidence" value="ECO:0007669"/>
    <property type="project" value="InterPro"/>
</dbReference>
<comment type="similarity">
    <text evidence="2 11">Belongs to the ABC-2 integral membrane protein family.</text>
</comment>
<keyword evidence="7" id="KW-0972">Capsule biogenesis/degradation</keyword>
<comment type="subcellular location">
    <subcellularLocation>
        <location evidence="11">Cell inner membrane</location>
        <topology evidence="11">Multi-pass membrane protein</topology>
    </subcellularLocation>
    <subcellularLocation>
        <location evidence="1">Cell membrane</location>
        <topology evidence="1">Multi-pass membrane protein</topology>
    </subcellularLocation>
</comment>
<evidence type="ECO:0000256" key="5">
    <source>
        <dbReference type="ARBA" id="ARBA00022597"/>
    </source>
</evidence>
<dbReference type="Proteomes" id="UP000182045">
    <property type="component" value="Unassembled WGS sequence"/>
</dbReference>
<sequence length="272" mass="30057">MPGTPPKIDNLPLPATESPAVSALRCIAALMLREMGTRYGRRPGGYVWAVLQPLGIIIIIAFAFSLIAQSPALGTSFLLFKATGMLVLQTFNALGSNVGRAMNYSRALLFFPRVSWIDAVIARFLLNALVSLAAACIILVGIILFEDLKTVLDWGQIFLAVVLICALGFGIGCLNCYLFQRFPVWDDIWGILTAPLFVISGVLFLYEDLPPFAQDILWYNPIMHITGLMREGFYPVYSPGYISVAYTAACALVPMVIGLLLLRQYHRDLLYR</sequence>